<dbReference type="STRING" id="199890.A0A182PW06"/>
<dbReference type="InterPro" id="IPR043502">
    <property type="entry name" value="DNA/RNA_pol_sf"/>
</dbReference>
<dbReference type="Proteomes" id="UP000075885">
    <property type="component" value="Unassembled WGS sequence"/>
</dbReference>
<dbReference type="PANTHER" id="PTHR47331">
    <property type="entry name" value="PHD-TYPE DOMAIN-CONTAINING PROTEIN"/>
    <property type="match status" value="1"/>
</dbReference>
<dbReference type="Pfam" id="PF05380">
    <property type="entry name" value="Peptidase_A17"/>
    <property type="match status" value="1"/>
</dbReference>
<dbReference type="EnsemblMetazoa" id="AEPI011143-RA">
    <property type="protein sequence ID" value="AEPI011143-PA"/>
    <property type="gene ID" value="AEPI011143"/>
</dbReference>
<dbReference type="SUPFAM" id="SSF56672">
    <property type="entry name" value="DNA/RNA polymerases"/>
    <property type="match status" value="1"/>
</dbReference>
<dbReference type="GO" id="GO:0071897">
    <property type="term" value="P:DNA biosynthetic process"/>
    <property type="evidence" value="ECO:0007669"/>
    <property type="project" value="UniProtKB-ARBA"/>
</dbReference>
<reference evidence="2" key="1">
    <citation type="submission" date="2013-03" db="EMBL/GenBank/DDBJ databases">
        <title>The Genome Sequence of Anopheles epiroticus epiroticus2.</title>
        <authorList>
            <consortium name="The Broad Institute Genomics Platform"/>
            <person name="Neafsey D.E."/>
            <person name="Howell P."/>
            <person name="Walker B."/>
            <person name="Young S.K."/>
            <person name="Zeng Q."/>
            <person name="Gargeya S."/>
            <person name="Fitzgerald M."/>
            <person name="Haas B."/>
            <person name="Abouelleil A."/>
            <person name="Allen A.W."/>
            <person name="Alvarado L."/>
            <person name="Arachchi H.M."/>
            <person name="Berlin A.M."/>
            <person name="Chapman S.B."/>
            <person name="Gainer-Dewar J."/>
            <person name="Goldberg J."/>
            <person name="Griggs A."/>
            <person name="Gujja S."/>
            <person name="Hansen M."/>
            <person name="Howarth C."/>
            <person name="Imamovic A."/>
            <person name="Ireland A."/>
            <person name="Larimer J."/>
            <person name="McCowan C."/>
            <person name="Murphy C."/>
            <person name="Pearson M."/>
            <person name="Poon T.W."/>
            <person name="Priest M."/>
            <person name="Roberts A."/>
            <person name="Saif S."/>
            <person name="Shea T."/>
            <person name="Sisk P."/>
            <person name="Sykes S."/>
            <person name="Wortman J."/>
            <person name="Nusbaum C."/>
            <person name="Birren B."/>
        </authorList>
    </citation>
    <scope>NUCLEOTIDE SEQUENCE [LARGE SCALE GENOMIC DNA]</scope>
    <source>
        <strain evidence="2">Epiroticus2</strain>
    </source>
</reference>
<accession>A0A182PW06</accession>
<sequence length="459" mass="52345">MNFFTLHNITGDQPASSIPDDVVMPPRDMHLADPEFKKRGSIDLLLGQEVFYDVHKLDNENIQFREEGGLTFINTKFGWVVSGQVKLTAPNNIFLTNISTNMYCNALFGNTLEDMMERFRRIEEVQPASIFTPEEEECESNFKSNHYPPSSFLATRVLHQLADDEGEMFPLAQRALKADFYVDDYIGGAESDKEAVACCEELRKLLARGGFRLRKWVSNHPGVLHDVPSEDRTDPDSVNIEMADKWFEFLCQIPLIRNIQVPRYIFVSKVISKQLHCFSDAFKMGYGACVYVRTVDQGGRVRVELLAAKSRPSPLKRASIARLELCGALMAAKLWETINSALSFGSEDTIFWTDSTIVLHWVRAPSYHWATYVANRVSQIQEITKGRGWRHVKGVENPADIISRGVLPEELLKAEWWMHGPKWLLENVDQFSDEVGLPNVNPEILERKKVVLMTTIEEK</sequence>
<organism evidence="1 2">
    <name type="scientific">Anopheles epiroticus</name>
    <dbReference type="NCBI Taxonomy" id="199890"/>
    <lineage>
        <taxon>Eukaryota</taxon>
        <taxon>Metazoa</taxon>
        <taxon>Ecdysozoa</taxon>
        <taxon>Arthropoda</taxon>
        <taxon>Hexapoda</taxon>
        <taxon>Insecta</taxon>
        <taxon>Pterygota</taxon>
        <taxon>Neoptera</taxon>
        <taxon>Endopterygota</taxon>
        <taxon>Diptera</taxon>
        <taxon>Nematocera</taxon>
        <taxon>Culicoidea</taxon>
        <taxon>Culicidae</taxon>
        <taxon>Anophelinae</taxon>
        <taxon>Anopheles</taxon>
    </lineage>
</organism>
<keyword evidence="2" id="KW-1185">Reference proteome</keyword>
<proteinExistence type="predicted"/>
<dbReference type="AlphaFoldDB" id="A0A182PW06"/>
<evidence type="ECO:0000313" key="2">
    <source>
        <dbReference type="Proteomes" id="UP000075885"/>
    </source>
</evidence>
<evidence type="ECO:0000313" key="1">
    <source>
        <dbReference type="EnsemblMetazoa" id="AEPI011143-PA"/>
    </source>
</evidence>
<dbReference type="InterPro" id="IPR008042">
    <property type="entry name" value="Retrotrans_Pao"/>
</dbReference>
<reference evidence="1" key="2">
    <citation type="submission" date="2020-05" db="UniProtKB">
        <authorList>
            <consortium name="EnsemblMetazoa"/>
        </authorList>
    </citation>
    <scope>IDENTIFICATION</scope>
    <source>
        <strain evidence="1">Epiroticus2</strain>
    </source>
</reference>
<protein>
    <submittedName>
        <fullName evidence="1">DUF1758 domain-containing protein</fullName>
    </submittedName>
</protein>
<dbReference type="VEuPathDB" id="VectorBase:AEPI011143"/>
<name>A0A182PW06_9DIPT</name>